<reference evidence="1" key="1">
    <citation type="journal article" date="2021" name="Proc. Natl. Acad. Sci. U.S.A.">
        <title>A Catalog of Tens of Thousands of Viruses from Human Metagenomes Reveals Hidden Associations with Chronic Diseases.</title>
        <authorList>
            <person name="Tisza M.J."/>
            <person name="Buck C.B."/>
        </authorList>
    </citation>
    <scope>NUCLEOTIDE SEQUENCE</scope>
    <source>
        <strain evidence="1">CtLl75</strain>
    </source>
</reference>
<sequence>MVLLPLPAGIYRPNRMERGFVLSFFMYVFLFCY</sequence>
<protein>
    <submittedName>
        <fullName evidence="1">Uncharacterized protein</fullName>
    </submittedName>
</protein>
<dbReference type="EMBL" id="BK059085">
    <property type="protein sequence ID" value="DAE28355.1"/>
    <property type="molecule type" value="Genomic_DNA"/>
</dbReference>
<organism evidence="1">
    <name type="scientific">virus sp. ctLl75</name>
    <dbReference type="NCBI Taxonomy" id="2828249"/>
    <lineage>
        <taxon>Viruses</taxon>
    </lineage>
</organism>
<accession>A0A8S5RB25</accession>
<proteinExistence type="predicted"/>
<name>A0A8S5RB25_9VIRU</name>
<evidence type="ECO:0000313" key="1">
    <source>
        <dbReference type="EMBL" id="DAE28355.1"/>
    </source>
</evidence>